<dbReference type="KEGG" id="vff:VITFI_CDS0156"/>
<evidence type="ECO:0000313" key="2">
    <source>
        <dbReference type="Proteomes" id="UP000199729"/>
    </source>
</evidence>
<dbReference type="Proteomes" id="UP000199729">
    <property type="component" value="Chromosome"/>
</dbReference>
<evidence type="ECO:0000313" key="1">
    <source>
        <dbReference type="EMBL" id="ASM75935.1"/>
    </source>
</evidence>
<organism evidence="1 2">
    <name type="scientific">Vitreoscilla filiformis</name>
    <dbReference type="NCBI Taxonomy" id="63"/>
    <lineage>
        <taxon>Bacteria</taxon>
        <taxon>Pseudomonadati</taxon>
        <taxon>Pseudomonadota</taxon>
        <taxon>Betaproteobacteria</taxon>
        <taxon>Neisseriales</taxon>
        <taxon>Neisseriaceae</taxon>
        <taxon>Vitreoscilla</taxon>
    </lineage>
</organism>
<keyword evidence="2" id="KW-1185">Reference proteome</keyword>
<reference evidence="1 2" key="1">
    <citation type="submission" date="2017-07" db="EMBL/GenBank/DDBJ databases">
        <title>Complete Genome Sequence of the cosmetic ferment Vitreoscilla filiformis (ATCC15551).</title>
        <authorList>
            <person name="Contreras S."/>
            <person name="Sagory-Zalkind P."/>
            <person name="Blanquart H."/>
            <person name="Iltis A."/>
            <person name="Morand S.C."/>
        </authorList>
    </citation>
    <scope>NUCLEOTIDE SEQUENCE [LARGE SCALE GENOMIC DNA]</scope>
    <source>
        <strain evidence="1 2">ATCC 15551</strain>
    </source>
</reference>
<dbReference type="EMBL" id="CP022423">
    <property type="protein sequence ID" value="ASM75935.1"/>
    <property type="molecule type" value="Genomic_DNA"/>
</dbReference>
<sequence>MRTPGTMTEAQCQRDIQKFEQVIDFIRQAQGKEPAARLREKMLPAQVESSLLSQGQCSLAKYLREKRLVD</sequence>
<dbReference type="AlphaFoldDB" id="A0A221KAE9"/>
<dbReference type="RefSeq" id="WP_089415374.1">
    <property type="nucleotide sequence ID" value="NZ_CP022423.1"/>
</dbReference>
<name>A0A221KAE9_VITFI</name>
<protein>
    <submittedName>
        <fullName evidence="1">Uncharacterized protein</fullName>
    </submittedName>
</protein>
<accession>A0A221KAE9</accession>
<gene>
    <name evidence="1" type="ORF">VITFI_CDS0156</name>
</gene>
<proteinExistence type="predicted"/>
<dbReference type="OrthoDB" id="8912669at2"/>